<reference evidence="3 4" key="1">
    <citation type="journal article" date="2015" name="Plant Cell">
        <title>Oil accumulation by the oleaginous diatom Fistulifera solaris as revealed by the genome and transcriptome.</title>
        <authorList>
            <person name="Tanaka T."/>
            <person name="Maeda Y."/>
            <person name="Veluchamy A."/>
            <person name="Tanaka M."/>
            <person name="Abida H."/>
            <person name="Marechal E."/>
            <person name="Bowler C."/>
            <person name="Muto M."/>
            <person name="Sunaga Y."/>
            <person name="Tanaka M."/>
            <person name="Yoshino T."/>
            <person name="Taniguchi T."/>
            <person name="Fukuda Y."/>
            <person name="Nemoto M."/>
            <person name="Matsumoto M."/>
            <person name="Wong P.S."/>
            <person name="Aburatani S."/>
            <person name="Fujibuchi W."/>
        </authorList>
    </citation>
    <scope>NUCLEOTIDE SEQUENCE [LARGE SCALE GENOMIC DNA]</scope>
    <source>
        <strain evidence="3 4">JPCC DA0580</strain>
    </source>
</reference>
<comment type="caution">
    <text evidence="3">The sequence shown here is derived from an EMBL/GenBank/DDBJ whole genome shotgun (WGS) entry which is preliminary data.</text>
</comment>
<dbReference type="EMBL" id="BDSP01000218">
    <property type="protein sequence ID" value="GAX25024.1"/>
    <property type="molecule type" value="Genomic_DNA"/>
</dbReference>
<evidence type="ECO:0000256" key="2">
    <source>
        <dbReference type="SAM" id="MobiDB-lite"/>
    </source>
</evidence>
<evidence type="ECO:0000313" key="3">
    <source>
        <dbReference type="EMBL" id="GAX25024.1"/>
    </source>
</evidence>
<dbReference type="Gene3D" id="1.20.1270.60">
    <property type="entry name" value="Arfaptin homology (AH) domain/BAR domain"/>
    <property type="match status" value="1"/>
</dbReference>
<proteinExistence type="predicted"/>
<dbReference type="OrthoDB" id="203088at2759"/>
<sequence length="520" mass="54621">MGKTRVGAIVREAVGTKGSANNQSADLQALTEKYRMFCKNVKGLVNSLQQHHATLAQIGKTRLAVAQSVALFSKNTPLWDAGGQMPGADRPAETVCSYASIHDKLAAKHNGYVQKYQQFVLQYVVEWEKTVTTRVENGLKKVEEQRRELNHYQKKVETLRTSSNKVLTSGKSLKGEQAEKLKRNEEKLITAKQSYNKMSSALCILMDEISERYWRDLHPVMIKATQFDMTIASDEAKITAELNQVVSKLKQVADQNGITAQDRLKDLGSLNPELLSTRPGGVAGFAALEADTSMPLGGSPSSGGIFGTGGVISRDSSFGSFDVPPTSGNSSGFNPIPAMATISLQQQLAPPPTLDDVYGSSMYGAPPAAPYNPSASFSAPPMISSFGSGSFSADSTSGGAAPPPAGPPPPPPPGGYGQAMVSAPASMSSPYALDPYATAPAPSWGAPPTPSSQYSMPPPPNNFASASPSSSYGAPPPSYGAPPPSYGGPPAYGNAPPPYGAPPSPYGAPPPAANSNPFHY</sequence>
<keyword evidence="1" id="KW-0175">Coiled coil</keyword>
<dbReference type="SUPFAM" id="SSF103657">
    <property type="entry name" value="BAR/IMD domain-like"/>
    <property type="match status" value="1"/>
</dbReference>
<feature type="compositionally biased region" description="Pro residues" evidence="2">
    <location>
        <begin position="495"/>
        <end position="512"/>
    </location>
</feature>
<feature type="region of interest" description="Disordered" evidence="2">
    <location>
        <begin position="388"/>
        <end position="422"/>
    </location>
</feature>
<evidence type="ECO:0000256" key="1">
    <source>
        <dbReference type="SAM" id="Coils"/>
    </source>
</evidence>
<dbReference type="AlphaFoldDB" id="A0A1Z5KFD1"/>
<dbReference type="CDD" id="cd07307">
    <property type="entry name" value="BAR"/>
    <property type="match status" value="1"/>
</dbReference>
<accession>A0A1Z5KFD1</accession>
<dbReference type="InterPro" id="IPR027267">
    <property type="entry name" value="AH/BAR_dom_sf"/>
</dbReference>
<feature type="coiled-coil region" evidence="1">
    <location>
        <begin position="135"/>
        <end position="162"/>
    </location>
</feature>
<feature type="compositionally biased region" description="Pro residues" evidence="2">
    <location>
        <begin position="474"/>
        <end position="487"/>
    </location>
</feature>
<feature type="region of interest" description="Disordered" evidence="2">
    <location>
        <begin position="438"/>
        <end position="520"/>
    </location>
</feature>
<organism evidence="3 4">
    <name type="scientific">Fistulifera solaris</name>
    <name type="common">Oleaginous diatom</name>
    <dbReference type="NCBI Taxonomy" id="1519565"/>
    <lineage>
        <taxon>Eukaryota</taxon>
        <taxon>Sar</taxon>
        <taxon>Stramenopiles</taxon>
        <taxon>Ochrophyta</taxon>
        <taxon>Bacillariophyta</taxon>
        <taxon>Bacillariophyceae</taxon>
        <taxon>Bacillariophycidae</taxon>
        <taxon>Naviculales</taxon>
        <taxon>Naviculaceae</taxon>
        <taxon>Fistulifera</taxon>
    </lineage>
</organism>
<feature type="compositionally biased region" description="Low complexity" evidence="2">
    <location>
        <begin position="462"/>
        <end position="473"/>
    </location>
</feature>
<evidence type="ECO:0000313" key="4">
    <source>
        <dbReference type="Proteomes" id="UP000198406"/>
    </source>
</evidence>
<protein>
    <recommendedName>
        <fullName evidence="5">BAR domain-containing protein</fullName>
    </recommendedName>
</protein>
<dbReference type="Proteomes" id="UP000198406">
    <property type="component" value="Unassembled WGS sequence"/>
</dbReference>
<dbReference type="InParanoid" id="A0A1Z5KFD1"/>
<evidence type="ECO:0008006" key="5">
    <source>
        <dbReference type="Google" id="ProtNLM"/>
    </source>
</evidence>
<keyword evidence="4" id="KW-1185">Reference proteome</keyword>
<feature type="compositionally biased region" description="Low complexity" evidence="2">
    <location>
        <begin position="388"/>
        <end position="400"/>
    </location>
</feature>
<feature type="compositionally biased region" description="Pro residues" evidence="2">
    <location>
        <begin position="401"/>
        <end position="414"/>
    </location>
</feature>
<gene>
    <name evidence="3" type="ORF">FisN_2Lh309</name>
</gene>
<name>A0A1Z5KFD1_FISSO</name>
<feature type="compositionally biased region" description="Pro residues" evidence="2">
    <location>
        <begin position="445"/>
        <end position="461"/>
    </location>
</feature>